<reference evidence="1 2" key="1">
    <citation type="submission" date="2014-04" db="EMBL/GenBank/DDBJ databases">
        <authorList>
            <consortium name="DOE Joint Genome Institute"/>
            <person name="Kuo A."/>
            <person name="Kohler A."/>
            <person name="Costa M.D."/>
            <person name="Nagy L.G."/>
            <person name="Floudas D."/>
            <person name="Copeland A."/>
            <person name="Barry K.W."/>
            <person name="Cichocki N."/>
            <person name="Veneault-Fourrey C."/>
            <person name="LaButti K."/>
            <person name="Lindquist E.A."/>
            <person name="Lipzen A."/>
            <person name="Lundell T."/>
            <person name="Morin E."/>
            <person name="Murat C."/>
            <person name="Sun H."/>
            <person name="Tunlid A."/>
            <person name="Henrissat B."/>
            <person name="Grigoriev I.V."/>
            <person name="Hibbett D.S."/>
            <person name="Martin F."/>
            <person name="Nordberg H.P."/>
            <person name="Cantor M.N."/>
            <person name="Hua S.X."/>
        </authorList>
    </citation>
    <scope>NUCLEOTIDE SEQUENCE [LARGE SCALE GENOMIC DNA]</scope>
    <source>
        <strain evidence="1 2">441</strain>
    </source>
</reference>
<organism evidence="1 2">
    <name type="scientific">Pisolithus microcarpus 441</name>
    <dbReference type="NCBI Taxonomy" id="765257"/>
    <lineage>
        <taxon>Eukaryota</taxon>
        <taxon>Fungi</taxon>
        <taxon>Dikarya</taxon>
        <taxon>Basidiomycota</taxon>
        <taxon>Agaricomycotina</taxon>
        <taxon>Agaricomycetes</taxon>
        <taxon>Agaricomycetidae</taxon>
        <taxon>Boletales</taxon>
        <taxon>Sclerodermatineae</taxon>
        <taxon>Pisolithaceae</taxon>
        <taxon>Pisolithus</taxon>
    </lineage>
</organism>
<keyword evidence="2" id="KW-1185">Reference proteome</keyword>
<reference evidence="2" key="2">
    <citation type="submission" date="2015-01" db="EMBL/GenBank/DDBJ databases">
        <title>Evolutionary Origins and Diversification of the Mycorrhizal Mutualists.</title>
        <authorList>
            <consortium name="DOE Joint Genome Institute"/>
            <consortium name="Mycorrhizal Genomics Consortium"/>
            <person name="Kohler A."/>
            <person name="Kuo A."/>
            <person name="Nagy L.G."/>
            <person name="Floudas D."/>
            <person name="Copeland A."/>
            <person name="Barry K.W."/>
            <person name="Cichocki N."/>
            <person name="Veneault-Fourrey C."/>
            <person name="LaButti K."/>
            <person name="Lindquist E.A."/>
            <person name="Lipzen A."/>
            <person name="Lundell T."/>
            <person name="Morin E."/>
            <person name="Murat C."/>
            <person name="Riley R."/>
            <person name="Ohm R."/>
            <person name="Sun H."/>
            <person name="Tunlid A."/>
            <person name="Henrissat B."/>
            <person name="Grigoriev I.V."/>
            <person name="Hibbett D.S."/>
            <person name="Martin F."/>
        </authorList>
    </citation>
    <scope>NUCLEOTIDE SEQUENCE [LARGE SCALE GENOMIC DNA]</scope>
    <source>
        <strain evidence="2">441</strain>
    </source>
</reference>
<dbReference type="EMBL" id="KN833694">
    <property type="protein sequence ID" value="KIK27816.1"/>
    <property type="molecule type" value="Genomic_DNA"/>
</dbReference>
<gene>
    <name evidence="1" type="ORF">PISMIDRAFT_674106</name>
</gene>
<dbReference type="AlphaFoldDB" id="A0A0C9ZEP8"/>
<evidence type="ECO:0000313" key="2">
    <source>
        <dbReference type="Proteomes" id="UP000054018"/>
    </source>
</evidence>
<accession>A0A0C9ZEP8</accession>
<dbReference type="HOGENOM" id="CLU_3033244_0_0_1"/>
<proteinExistence type="predicted"/>
<name>A0A0C9ZEP8_9AGAM</name>
<evidence type="ECO:0000313" key="1">
    <source>
        <dbReference type="EMBL" id="KIK27816.1"/>
    </source>
</evidence>
<protein>
    <submittedName>
        <fullName evidence="1">Uncharacterized protein</fullName>
    </submittedName>
</protein>
<dbReference type="Proteomes" id="UP000054018">
    <property type="component" value="Unassembled WGS sequence"/>
</dbReference>
<sequence>MNLLAASDSRTSTRLDDYKWYVPVHSYFQFPFRQHVPGRLPRQQPAPRPAQGEHV</sequence>